<dbReference type="Gene3D" id="2.102.10.10">
    <property type="entry name" value="Rieske [2Fe-2S] iron-sulphur domain"/>
    <property type="match status" value="1"/>
</dbReference>
<dbReference type="EMBL" id="OY731400">
    <property type="protein sequence ID" value="CAJ1938547.1"/>
    <property type="molecule type" value="Genomic_DNA"/>
</dbReference>
<keyword evidence="10" id="KW-0472">Membrane</keyword>
<evidence type="ECO:0000256" key="2">
    <source>
        <dbReference type="ARBA" id="ARBA00022692"/>
    </source>
</evidence>
<keyword evidence="9" id="KW-0411">Iron-sulfur</keyword>
<evidence type="ECO:0000256" key="1">
    <source>
        <dbReference type="ARBA" id="ARBA00004370"/>
    </source>
</evidence>
<dbReference type="GO" id="GO:0016491">
    <property type="term" value="F:oxidoreductase activity"/>
    <property type="evidence" value="ECO:0007669"/>
    <property type="project" value="UniProtKB-KW"/>
</dbReference>
<dbReference type="InterPro" id="IPR017941">
    <property type="entry name" value="Rieske_2Fe-2S"/>
</dbReference>
<evidence type="ECO:0000256" key="7">
    <source>
        <dbReference type="ARBA" id="ARBA00023002"/>
    </source>
</evidence>
<sequence length="203" mass="22889">MEAVCAFSVGTLHIPTAPETPVSLRKSIFFSNHVNSPMSLALRGFSKSKLFTALSPPPLTESSNQEAELEFESQAEKFDWNEGAWQVHDDACPHRLAPLSDGRIDQWGRLQCVYHGWCFNSKGDCKFIPQAPPDGPPIHTSKKSCVASYPSMVQNDILWFWPNSDPQYKDIITRKSPPHIPEMDDPSFTKLMGNRDIPYGYDF</sequence>
<reference evidence="12" key="1">
    <citation type="submission" date="2023-10" db="EMBL/GenBank/DDBJ databases">
        <authorList>
            <person name="Domelevo Entfellner J.-B."/>
        </authorList>
    </citation>
    <scope>NUCLEOTIDE SEQUENCE</scope>
</reference>
<evidence type="ECO:0000256" key="9">
    <source>
        <dbReference type="ARBA" id="ARBA00023014"/>
    </source>
</evidence>
<dbReference type="SUPFAM" id="SSF50022">
    <property type="entry name" value="ISP domain"/>
    <property type="match status" value="1"/>
</dbReference>
<dbReference type="InterPro" id="IPR050584">
    <property type="entry name" value="Cholesterol_7-desaturase"/>
</dbReference>
<dbReference type="PANTHER" id="PTHR21266">
    <property type="entry name" value="IRON-SULFUR DOMAIN CONTAINING PROTEIN"/>
    <property type="match status" value="1"/>
</dbReference>
<dbReference type="Pfam" id="PF00355">
    <property type="entry name" value="Rieske"/>
    <property type="match status" value="1"/>
</dbReference>
<dbReference type="GO" id="GO:0051537">
    <property type="term" value="F:2 iron, 2 sulfur cluster binding"/>
    <property type="evidence" value="ECO:0007669"/>
    <property type="project" value="UniProtKB-KW"/>
</dbReference>
<protein>
    <recommendedName>
        <fullName evidence="11">Rieske domain-containing protein</fullName>
    </recommendedName>
</protein>
<dbReference type="PROSITE" id="PS51296">
    <property type="entry name" value="RIESKE"/>
    <property type="match status" value="1"/>
</dbReference>
<keyword evidence="7" id="KW-0560">Oxidoreductase</keyword>
<feature type="domain" description="Rieske" evidence="11">
    <location>
        <begin position="82"/>
        <end position="160"/>
    </location>
</feature>
<evidence type="ECO:0000256" key="4">
    <source>
        <dbReference type="ARBA" id="ARBA00022723"/>
    </source>
</evidence>
<keyword evidence="8" id="KW-0408">Iron</keyword>
<dbReference type="GO" id="GO:0016020">
    <property type="term" value="C:membrane"/>
    <property type="evidence" value="ECO:0007669"/>
    <property type="project" value="UniProtKB-SubCell"/>
</dbReference>
<evidence type="ECO:0000256" key="5">
    <source>
        <dbReference type="ARBA" id="ARBA00022946"/>
    </source>
</evidence>
<keyword evidence="5" id="KW-0809">Transit peptide</keyword>
<dbReference type="Proteomes" id="UP001189624">
    <property type="component" value="Chromosome 3"/>
</dbReference>
<gene>
    <name evidence="12" type="ORF">AYBTSS11_LOCUS8638</name>
</gene>
<keyword evidence="3" id="KW-0001">2Fe-2S</keyword>
<evidence type="ECO:0000256" key="10">
    <source>
        <dbReference type="ARBA" id="ARBA00023136"/>
    </source>
</evidence>
<keyword evidence="6" id="KW-1133">Transmembrane helix</keyword>
<evidence type="ECO:0000259" key="11">
    <source>
        <dbReference type="PROSITE" id="PS51296"/>
    </source>
</evidence>
<comment type="subcellular location">
    <subcellularLocation>
        <location evidence="1">Membrane</location>
    </subcellularLocation>
</comment>
<evidence type="ECO:0000256" key="8">
    <source>
        <dbReference type="ARBA" id="ARBA00023004"/>
    </source>
</evidence>
<proteinExistence type="predicted"/>
<keyword evidence="2" id="KW-0812">Transmembrane</keyword>
<keyword evidence="4" id="KW-0479">Metal-binding</keyword>
<evidence type="ECO:0000256" key="3">
    <source>
        <dbReference type="ARBA" id="ARBA00022714"/>
    </source>
</evidence>
<dbReference type="GO" id="GO:0005737">
    <property type="term" value="C:cytoplasm"/>
    <property type="evidence" value="ECO:0007669"/>
    <property type="project" value="TreeGrafter"/>
</dbReference>
<dbReference type="AlphaFoldDB" id="A0AA86S1H5"/>
<accession>A0AA86S1H5</accession>
<organism evidence="12 13">
    <name type="scientific">Sphenostylis stenocarpa</name>
    <dbReference type="NCBI Taxonomy" id="92480"/>
    <lineage>
        <taxon>Eukaryota</taxon>
        <taxon>Viridiplantae</taxon>
        <taxon>Streptophyta</taxon>
        <taxon>Embryophyta</taxon>
        <taxon>Tracheophyta</taxon>
        <taxon>Spermatophyta</taxon>
        <taxon>Magnoliopsida</taxon>
        <taxon>eudicotyledons</taxon>
        <taxon>Gunneridae</taxon>
        <taxon>Pentapetalae</taxon>
        <taxon>rosids</taxon>
        <taxon>fabids</taxon>
        <taxon>Fabales</taxon>
        <taxon>Fabaceae</taxon>
        <taxon>Papilionoideae</taxon>
        <taxon>50 kb inversion clade</taxon>
        <taxon>NPAAA clade</taxon>
        <taxon>indigoferoid/millettioid clade</taxon>
        <taxon>Phaseoleae</taxon>
        <taxon>Sphenostylis</taxon>
    </lineage>
</organism>
<dbReference type="Gramene" id="rna-AYBTSS11_LOCUS8638">
    <property type="protein sequence ID" value="CAJ1938547.1"/>
    <property type="gene ID" value="gene-AYBTSS11_LOCUS8638"/>
</dbReference>
<dbReference type="InterPro" id="IPR036922">
    <property type="entry name" value="Rieske_2Fe-2S_sf"/>
</dbReference>
<name>A0AA86S1H5_9FABA</name>
<evidence type="ECO:0000313" key="12">
    <source>
        <dbReference type="EMBL" id="CAJ1938547.1"/>
    </source>
</evidence>
<keyword evidence="13" id="KW-1185">Reference proteome</keyword>
<dbReference type="PANTHER" id="PTHR21266:SF32">
    <property type="entry name" value="CHOLESTEROL 7-DESATURASE NVD"/>
    <property type="match status" value="1"/>
</dbReference>
<evidence type="ECO:0000313" key="13">
    <source>
        <dbReference type="Proteomes" id="UP001189624"/>
    </source>
</evidence>
<evidence type="ECO:0000256" key="6">
    <source>
        <dbReference type="ARBA" id="ARBA00022989"/>
    </source>
</evidence>
<dbReference type="GO" id="GO:0046872">
    <property type="term" value="F:metal ion binding"/>
    <property type="evidence" value="ECO:0007669"/>
    <property type="project" value="UniProtKB-KW"/>
</dbReference>